<keyword evidence="3" id="KW-1185">Reference proteome</keyword>
<comment type="caution">
    <text evidence="2">The sequence shown here is derived from an EMBL/GenBank/DDBJ whole genome shotgun (WGS) entry which is preliminary data.</text>
</comment>
<protein>
    <submittedName>
        <fullName evidence="2">RsiW-degrading membrane proteinase PrsW (M82 family)</fullName>
    </submittedName>
</protein>
<feature type="transmembrane region" description="Helical" evidence="1">
    <location>
        <begin position="125"/>
        <end position="145"/>
    </location>
</feature>
<dbReference type="Pfam" id="PF13367">
    <property type="entry name" value="PrsW-protease"/>
    <property type="match status" value="1"/>
</dbReference>
<dbReference type="PANTHER" id="PTHR36844:SF1">
    <property type="entry name" value="PROTEASE PRSW"/>
    <property type="match status" value="1"/>
</dbReference>
<name>A0A841FVQ9_9ACTN</name>
<dbReference type="GO" id="GO:0008233">
    <property type="term" value="F:peptidase activity"/>
    <property type="evidence" value="ECO:0007669"/>
    <property type="project" value="InterPro"/>
</dbReference>
<dbReference type="RefSeq" id="WP_184790442.1">
    <property type="nucleotide sequence ID" value="NZ_BONT01000054.1"/>
</dbReference>
<dbReference type="EMBL" id="JACHGT010000013">
    <property type="protein sequence ID" value="MBB6037622.1"/>
    <property type="molecule type" value="Genomic_DNA"/>
</dbReference>
<keyword evidence="1" id="KW-1133">Transmembrane helix</keyword>
<evidence type="ECO:0000256" key="1">
    <source>
        <dbReference type="SAM" id="Phobius"/>
    </source>
</evidence>
<reference evidence="2 3" key="1">
    <citation type="submission" date="2020-08" db="EMBL/GenBank/DDBJ databases">
        <title>Genomic Encyclopedia of Type Strains, Phase IV (KMG-IV): sequencing the most valuable type-strain genomes for metagenomic binning, comparative biology and taxonomic classification.</title>
        <authorList>
            <person name="Goeker M."/>
        </authorList>
    </citation>
    <scope>NUCLEOTIDE SEQUENCE [LARGE SCALE GENOMIC DNA]</scope>
    <source>
        <strain evidence="2 3">YIM 65646</strain>
    </source>
</reference>
<feature type="transmembrane region" description="Helical" evidence="1">
    <location>
        <begin position="236"/>
        <end position="253"/>
    </location>
</feature>
<organism evidence="2 3">
    <name type="scientific">Phytomonospora endophytica</name>
    <dbReference type="NCBI Taxonomy" id="714109"/>
    <lineage>
        <taxon>Bacteria</taxon>
        <taxon>Bacillati</taxon>
        <taxon>Actinomycetota</taxon>
        <taxon>Actinomycetes</taxon>
        <taxon>Micromonosporales</taxon>
        <taxon>Micromonosporaceae</taxon>
        <taxon>Phytomonospora</taxon>
    </lineage>
</organism>
<feature type="transmembrane region" description="Helical" evidence="1">
    <location>
        <begin position="157"/>
        <end position="182"/>
    </location>
</feature>
<evidence type="ECO:0000313" key="3">
    <source>
        <dbReference type="Proteomes" id="UP000548476"/>
    </source>
</evidence>
<feature type="transmembrane region" description="Helical" evidence="1">
    <location>
        <begin position="25"/>
        <end position="46"/>
    </location>
</feature>
<sequence length="452" mass="47984">MSVVPPGEMSHPLPPPPARFSWRRFGLMAGIIVLLAAGALVILLAVGTEVGLGPLLIGIGTAVIPVPVLVACFMWLDRYEPEPTRFLAFCFGWGACVATAVSLGVNTGMGHLFDEWGLSQNLVAIIVAPVIEETTKMIGPLLLLWRRRKHFSGIVDGIVYCGLSATGFAMAENILYISGVYVSGEREGGAATGALSVVALFVVRILLTGFAHPLFTTMTGVGLGIAARTAKRSRRILAPLGMLLIAMLLHGSWNLLASSGARVLAVGYVSVMVPIFLTAVGGAIWIRAWEARLVGRVLPAYVSAGWLTAPEVASLVTFGRRASARNWARKIVGDQGAAAMRAFQFTATQLAMLRDGFLRGRAEADYQAEEHALLQAMSAHRAVYTGRDPSVPRVHWDGARYHLPLPDGTVRAVTPPAQPVVPVAVPVVPVGPMGPMGPGMPGVPPPPPYGYR</sequence>
<gene>
    <name evidence="2" type="ORF">HNR73_005500</name>
</gene>
<feature type="transmembrane region" description="Helical" evidence="1">
    <location>
        <begin position="194"/>
        <end position="215"/>
    </location>
</feature>
<keyword evidence="1" id="KW-0472">Membrane</keyword>
<dbReference type="Proteomes" id="UP000548476">
    <property type="component" value="Unassembled WGS sequence"/>
</dbReference>
<dbReference type="InterPro" id="IPR026898">
    <property type="entry name" value="PrsW"/>
</dbReference>
<accession>A0A841FVQ9</accession>
<dbReference type="AlphaFoldDB" id="A0A841FVQ9"/>
<keyword evidence="1" id="KW-0812">Transmembrane</keyword>
<dbReference type="PANTHER" id="PTHR36844">
    <property type="entry name" value="PROTEASE PRSW"/>
    <property type="match status" value="1"/>
</dbReference>
<feature type="transmembrane region" description="Helical" evidence="1">
    <location>
        <begin position="52"/>
        <end position="74"/>
    </location>
</feature>
<feature type="transmembrane region" description="Helical" evidence="1">
    <location>
        <begin position="265"/>
        <end position="286"/>
    </location>
</feature>
<evidence type="ECO:0000313" key="2">
    <source>
        <dbReference type="EMBL" id="MBB6037622.1"/>
    </source>
</evidence>
<feature type="transmembrane region" description="Helical" evidence="1">
    <location>
        <begin position="86"/>
        <end position="105"/>
    </location>
</feature>
<proteinExistence type="predicted"/>